<sequence>MSKKSKRTSAPAPMEIPRPVVQPVGAPGTQPVQPASIPSMFGPGMWCPPCPLQCLPPSSAPFWFGGGIQQPGMAGSSAQQPGMAGSSTQGAWWTPAVAGIGGSRHSWPTADSQEDSDVLVWGLDSHPPGGFVNMLKSTPQVASNRTASQAIHIDSDNNDADHSRSEKRLTWTKEEDLNWKAKELRKKKKKDQPSIIDIEDELHSFLDAQKATNEGHIEMLETQRRVSSEKLESRRLAHLAAKENKEAVMLETYRSLLTHDTTGMDEDVKAEHVLALRCLRESLFKKND</sequence>
<comment type="caution">
    <text evidence="2">The sequence shown here is derived from an EMBL/GenBank/DDBJ whole genome shotgun (WGS) entry which is preliminary data.</text>
</comment>
<feature type="region of interest" description="Disordered" evidence="1">
    <location>
        <begin position="1"/>
        <end position="36"/>
    </location>
</feature>
<evidence type="ECO:0000313" key="3">
    <source>
        <dbReference type="Proteomes" id="UP000604825"/>
    </source>
</evidence>
<name>A0A811NKB7_9POAL</name>
<dbReference type="OrthoDB" id="681184at2759"/>
<dbReference type="Proteomes" id="UP000604825">
    <property type="component" value="Unassembled WGS sequence"/>
</dbReference>
<proteinExistence type="predicted"/>
<gene>
    <name evidence="2" type="ORF">NCGR_LOCUS17406</name>
</gene>
<dbReference type="EMBL" id="CAJGYO010000004">
    <property type="protein sequence ID" value="CAD6225292.1"/>
    <property type="molecule type" value="Genomic_DNA"/>
</dbReference>
<organism evidence="2 3">
    <name type="scientific">Miscanthus lutarioriparius</name>
    <dbReference type="NCBI Taxonomy" id="422564"/>
    <lineage>
        <taxon>Eukaryota</taxon>
        <taxon>Viridiplantae</taxon>
        <taxon>Streptophyta</taxon>
        <taxon>Embryophyta</taxon>
        <taxon>Tracheophyta</taxon>
        <taxon>Spermatophyta</taxon>
        <taxon>Magnoliopsida</taxon>
        <taxon>Liliopsida</taxon>
        <taxon>Poales</taxon>
        <taxon>Poaceae</taxon>
        <taxon>PACMAD clade</taxon>
        <taxon>Panicoideae</taxon>
        <taxon>Andropogonodae</taxon>
        <taxon>Andropogoneae</taxon>
        <taxon>Saccharinae</taxon>
        <taxon>Miscanthus</taxon>
    </lineage>
</organism>
<evidence type="ECO:0000313" key="2">
    <source>
        <dbReference type="EMBL" id="CAD6225292.1"/>
    </source>
</evidence>
<reference evidence="2" key="1">
    <citation type="submission" date="2020-10" db="EMBL/GenBank/DDBJ databases">
        <authorList>
            <person name="Han B."/>
            <person name="Lu T."/>
            <person name="Zhao Q."/>
            <person name="Huang X."/>
            <person name="Zhao Y."/>
        </authorList>
    </citation>
    <scope>NUCLEOTIDE SEQUENCE</scope>
</reference>
<dbReference type="AlphaFoldDB" id="A0A811NKB7"/>
<dbReference type="PANTHER" id="PTHR45224:SF16">
    <property type="entry name" value="OS01G0527900 PROTEIN"/>
    <property type="match status" value="1"/>
</dbReference>
<evidence type="ECO:0008006" key="4">
    <source>
        <dbReference type="Google" id="ProtNLM"/>
    </source>
</evidence>
<evidence type="ECO:0000256" key="1">
    <source>
        <dbReference type="SAM" id="MobiDB-lite"/>
    </source>
</evidence>
<protein>
    <recommendedName>
        <fullName evidence="4">No apical meristem-associated C-terminal domain-containing protein</fullName>
    </recommendedName>
</protein>
<dbReference type="PANTHER" id="PTHR45224">
    <property type="entry name" value="OS01G0527900 PROTEIN-RELATED"/>
    <property type="match status" value="1"/>
</dbReference>
<accession>A0A811NKB7</accession>
<keyword evidence="3" id="KW-1185">Reference proteome</keyword>